<dbReference type="HOGENOM" id="CLU_148121_0_0_1"/>
<evidence type="ECO:0000256" key="1">
    <source>
        <dbReference type="SAM" id="SignalP"/>
    </source>
</evidence>
<feature type="chain" id="PRO_5001649295" description="4Fe-4S ferredoxin-type domain-containing protein" evidence="1">
    <location>
        <begin position="20"/>
        <end position="138"/>
    </location>
</feature>
<accession>A0A067TAI8</accession>
<proteinExistence type="predicted"/>
<keyword evidence="1" id="KW-0732">Signal</keyword>
<dbReference type="AlphaFoldDB" id="A0A067TAI8"/>
<name>A0A067TAI8_GALM3</name>
<evidence type="ECO:0000313" key="2">
    <source>
        <dbReference type="EMBL" id="KDR76899.1"/>
    </source>
</evidence>
<dbReference type="Proteomes" id="UP000027222">
    <property type="component" value="Unassembled WGS sequence"/>
</dbReference>
<evidence type="ECO:0000313" key="3">
    <source>
        <dbReference type="Proteomes" id="UP000027222"/>
    </source>
</evidence>
<dbReference type="EMBL" id="KL142377">
    <property type="protein sequence ID" value="KDR76899.1"/>
    <property type="molecule type" value="Genomic_DNA"/>
</dbReference>
<reference evidence="3" key="1">
    <citation type="journal article" date="2014" name="Proc. Natl. Acad. Sci. U.S.A.">
        <title>Extensive sampling of basidiomycete genomes demonstrates inadequacy of the white-rot/brown-rot paradigm for wood decay fungi.</title>
        <authorList>
            <person name="Riley R."/>
            <person name="Salamov A.A."/>
            <person name="Brown D.W."/>
            <person name="Nagy L.G."/>
            <person name="Floudas D."/>
            <person name="Held B.W."/>
            <person name="Levasseur A."/>
            <person name="Lombard V."/>
            <person name="Morin E."/>
            <person name="Otillar R."/>
            <person name="Lindquist E.A."/>
            <person name="Sun H."/>
            <person name="LaButti K.M."/>
            <person name="Schmutz J."/>
            <person name="Jabbour D."/>
            <person name="Luo H."/>
            <person name="Baker S.E."/>
            <person name="Pisabarro A.G."/>
            <person name="Walton J.D."/>
            <person name="Blanchette R.A."/>
            <person name="Henrissat B."/>
            <person name="Martin F."/>
            <person name="Cullen D."/>
            <person name="Hibbett D.S."/>
            <person name="Grigoriev I.V."/>
        </authorList>
    </citation>
    <scope>NUCLEOTIDE SEQUENCE [LARGE SCALE GENOMIC DNA]</scope>
    <source>
        <strain evidence="3">CBS 339.88</strain>
    </source>
</reference>
<organism evidence="2 3">
    <name type="scientific">Galerina marginata (strain CBS 339.88)</name>
    <dbReference type="NCBI Taxonomy" id="685588"/>
    <lineage>
        <taxon>Eukaryota</taxon>
        <taxon>Fungi</taxon>
        <taxon>Dikarya</taxon>
        <taxon>Basidiomycota</taxon>
        <taxon>Agaricomycotina</taxon>
        <taxon>Agaricomycetes</taxon>
        <taxon>Agaricomycetidae</taxon>
        <taxon>Agaricales</taxon>
        <taxon>Agaricineae</taxon>
        <taxon>Strophariaceae</taxon>
        <taxon>Galerina</taxon>
    </lineage>
</organism>
<evidence type="ECO:0008006" key="4">
    <source>
        <dbReference type="Google" id="ProtNLM"/>
    </source>
</evidence>
<sequence>MKLLLAAAAIASLVASTYATPQTDPDISIACTNVCYLTKPNCPVGEFASGGPNCWTCCRGTLPTPVPICSQVCIVDKPICLETETLTGSEGCWGCCKPTCGGVCSKLRPICLNGYTSSGVEGCWGCCPIVVSPLGTDV</sequence>
<gene>
    <name evidence="2" type="ORF">GALMADRAFT_418661</name>
</gene>
<dbReference type="OrthoDB" id="3019007at2759"/>
<protein>
    <recommendedName>
        <fullName evidence="4">4Fe-4S ferredoxin-type domain-containing protein</fullName>
    </recommendedName>
</protein>
<feature type="signal peptide" evidence="1">
    <location>
        <begin position="1"/>
        <end position="19"/>
    </location>
</feature>
<keyword evidence="3" id="KW-1185">Reference proteome</keyword>